<dbReference type="EMBL" id="JBHFFA010000002">
    <property type="protein sequence ID" value="KAL2645005.1"/>
    <property type="molecule type" value="Genomic_DNA"/>
</dbReference>
<dbReference type="Pfam" id="PF02319">
    <property type="entry name" value="WHD_E2F_TDP"/>
    <property type="match status" value="1"/>
</dbReference>
<dbReference type="GO" id="GO:0003677">
    <property type="term" value="F:DNA binding"/>
    <property type="evidence" value="ECO:0007669"/>
    <property type="project" value="UniProtKB-KW"/>
</dbReference>
<comment type="subcellular location">
    <subcellularLocation>
        <location evidence="1">Nucleus</location>
    </subcellularLocation>
</comment>
<proteinExistence type="inferred from homology"/>
<comment type="caution">
    <text evidence="3">The sequence shown here is derived from an EMBL/GenBank/DDBJ whole genome shotgun (WGS) entry which is preliminary data.</text>
</comment>
<accession>A0ABD1ZC30</accession>
<keyword evidence="4" id="KW-1185">Reference proteome</keyword>
<dbReference type="InterPro" id="IPR036390">
    <property type="entry name" value="WH_DNA-bd_sf"/>
</dbReference>
<dbReference type="SUPFAM" id="SSF46785">
    <property type="entry name" value="Winged helix' DNA-binding domain"/>
    <property type="match status" value="1"/>
</dbReference>
<reference evidence="3 4" key="1">
    <citation type="submission" date="2024-09" db="EMBL/GenBank/DDBJ databases">
        <title>Chromosome-scale assembly of Riccia fluitans.</title>
        <authorList>
            <person name="Paukszto L."/>
            <person name="Sawicki J."/>
            <person name="Karawczyk K."/>
            <person name="Piernik-Szablinska J."/>
            <person name="Szczecinska M."/>
            <person name="Mazdziarz M."/>
        </authorList>
    </citation>
    <scope>NUCLEOTIDE SEQUENCE [LARGE SCALE GENOMIC DNA]</scope>
    <source>
        <strain evidence="3">Rf_01</strain>
        <tissue evidence="3">Aerial parts of the thallus</tissue>
    </source>
</reference>
<protein>
    <recommendedName>
        <fullName evidence="2">E2F/DP family winged-helix DNA-binding domain-containing protein</fullName>
    </recommendedName>
</protein>
<keyword evidence="1" id="KW-0539">Nucleus</keyword>
<dbReference type="AlphaFoldDB" id="A0ABD1ZC30"/>
<keyword evidence="1" id="KW-0804">Transcription</keyword>
<evidence type="ECO:0000313" key="4">
    <source>
        <dbReference type="Proteomes" id="UP001605036"/>
    </source>
</evidence>
<keyword evidence="1" id="KW-0238">DNA-binding</keyword>
<comment type="similarity">
    <text evidence="1">Belongs to the E2F/DP family.</text>
</comment>
<feature type="domain" description="E2F/DP family winged-helix DNA-binding" evidence="2">
    <location>
        <begin position="4"/>
        <end position="20"/>
    </location>
</feature>
<keyword evidence="1" id="KW-0805">Transcription regulation</keyword>
<dbReference type="Gene3D" id="1.10.10.10">
    <property type="entry name" value="Winged helix-like DNA-binding domain superfamily/Winged helix DNA-binding domain"/>
    <property type="match status" value="1"/>
</dbReference>
<evidence type="ECO:0000259" key="2">
    <source>
        <dbReference type="Pfam" id="PF02319"/>
    </source>
</evidence>
<evidence type="ECO:0000313" key="3">
    <source>
        <dbReference type="EMBL" id="KAL2645005.1"/>
    </source>
</evidence>
<dbReference type="InterPro" id="IPR003316">
    <property type="entry name" value="E2F_WHTH_DNA-bd_dom"/>
</dbReference>
<dbReference type="InterPro" id="IPR036388">
    <property type="entry name" value="WH-like_DNA-bd_sf"/>
</dbReference>
<dbReference type="Proteomes" id="UP001605036">
    <property type="component" value="Unassembled WGS sequence"/>
</dbReference>
<sequence length="69" mass="7865">MTGVERRRIYDIVNVLESMEASNFIAAVSASPFCSLPDPVIFWTRPRQLPRILRALLYKTCIQQSPGLK</sequence>
<organism evidence="3 4">
    <name type="scientific">Riccia fluitans</name>
    <dbReference type="NCBI Taxonomy" id="41844"/>
    <lineage>
        <taxon>Eukaryota</taxon>
        <taxon>Viridiplantae</taxon>
        <taxon>Streptophyta</taxon>
        <taxon>Embryophyta</taxon>
        <taxon>Marchantiophyta</taxon>
        <taxon>Marchantiopsida</taxon>
        <taxon>Marchantiidae</taxon>
        <taxon>Marchantiales</taxon>
        <taxon>Ricciaceae</taxon>
        <taxon>Riccia</taxon>
    </lineage>
</organism>
<name>A0ABD1ZC30_9MARC</name>
<evidence type="ECO:0000256" key="1">
    <source>
        <dbReference type="RuleBase" id="RU003796"/>
    </source>
</evidence>
<gene>
    <name evidence="3" type="ORF">R1flu_012592</name>
</gene>
<dbReference type="GO" id="GO:0005634">
    <property type="term" value="C:nucleus"/>
    <property type="evidence" value="ECO:0007669"/>
    <property type="project" value="UniProtKB-SubCell"/>
</dbReference>